<protein>
    <submittedName>
        <fullName evidence="3">PQQ-dependent sugar dehydrogenase</fullName>
        <ecNumber evidence="3">1.1.5.-</ecNumber>
    </submittedName>
</protein>
<dbReference type="Proteomes" id="UP001251857">
    <property type="component" value="Unassembled WGS sequence"/>
</dbReference>
<name>A0ABU3C1M8_9GAMM</name>
<dbReference type="Pfam" id="PF07995">
    <property type="entry name" value="GSDH"/>
    <property type="match status" value="1"/>
</dbReference>
<dbReference type="GO" id="GO:0016491">
    <property type="term" value="F:oxidoreductase activity"/>
    <property type="evidence" value="ECO:0007669"/>
    <property type="project" value="UniProtKB-KW"/>
</dbReference>
<dbReference type="InterPro" id="IPR011042">
    <property type="entry name" value="6-blade_b-propeller_TolB-like"/>
</dbReference>
<dbReference type="SUPFAM" id="SSF50952">
    <property type="entry name" value="Soluble quinoprotein glucose dehydrogenase"/>
    <property type="match status" value="1"/>
</dbReference>
<dbReference type="EMBL" id="JAVRIB010000010">
    <property type="protein sequence ID" value="MDT0635461.1"/>
    <property type="molecule type" value="Genomic_DNA"/>
</dbReference>
<sequence length="385" mass="42074">MTMTFFRRLPPRRFTAGTVFWALALGGISACTAAEPPDGMVSSEQANFQVETVAEGLNQPWSLAFLPDGDRLVTERGGRLLRLSDGEARAIEGVPEVATVNQGGLLDVVLHPAFADNRLIYFCYAAAADGGYATRLARARLTDDRLADLEVLFTAEPYVRGGRHFGSRIVFRDGYLFLTAGERGNREHAQQLDKYHGKLIRLTLDGDIPDDNPFVGDSDARPGIYSYGHRNPQGMIVHPDTGDIWLHEHGPQGGDEINRIRAGANYGWPVATFGENYGGGRFAPEPPLEGTVSPVHHWTPSIAPSGMAFYQGDAFPAWQGDLFAGALKLTHLARLELEDGEVVAEERLLDDTGMRIRDVRVGPDGYVYLLTDGSDGRLLRLVPAS</sequence>
<dbReference type="PANTHER" id="PTHR19328">
    <property type="entry name" value="HEDGEHOG-INTERACTING PROTEIN"/>
    <property type="match status" value="1"/>
</dbReference>
<keyword evidence="4" id="KW-1185">Reference proteome</keyword>
<feature type="chain" id="PRO_5045056670" evidence="1">
    <location>
        <begin position="34"/>
        <end position="385"/>
    </location>
</feature>
<feature type="signal peptide" evidence="1">
    <location>
        <begin position="1"/>
        <end position="33"/>
    </location>
</feature>
<keyword evidence="3" id="KW-0560">Oxidoreductase</keyword>
<feature type="domain" description="Glucose/Sorbosone dehydrogenase" evidence="2">
    <location>
        <begin position="57"/>
        <end position="380"/>
    </location>
</feature>
<dbReference type="InterPro" id="IPR012938">
    <property type="entry name" value="Glc/Sorbosone_DH"/>
</dbReference>
<proteinExistence type="predicted"/>
<keyword evidence="1" id="KW-0732">Signal</keyword>
<evidence type="ECO:0000256" key="1">
    <source>
        <dbReference type="SAM" id="SignalP"/>
    </source>
</evidence>
<reference evidence="3 4" key="1">
    <citation type="submission" date="2023-09" db="EMBL/GenBank/DDBJ databases">
        <authorList>
            <person name="Rey-Velasco X."/>
        </authorList>
    </citation>
    <scope>NUCLEOTIDE SEQUENCE [LARGE SCALE GENOMIC DNA]</scope>
    <source>
        <strain evidence="3 4">W335</strain>
    </source>
</reference>
<dbReference type="PANTHER" id="PTHR19328:SF75">
    <property type="entry name" value="ALDOSE SUGAR DEHYDROGENASE YLII"/>
    <property type="match status" value="1"/>
</dbReference>
<dbReference type="Gene3D" id="2.120.10.30">
    <property type="entry name" value="TolB, C-terminal domain"/>
    <property type="match status" value="1"/>
</dbReference>
<comment type="caution">
    <text evidence="3">The sequence shown here is derived from an EMBL/GenBank/DDBJ whole genome shotgun (WGS) entry which is preliminary data.</text>
</comment>
<evidence type="ECO:0000259" key="2">
    <source>
        <dbReference type="Pfam" id="PF07995"/>
    </source>
</evidence>
<evidence type="ECO:0000313" key="3">
    <source>
        <dbReference type="EMBL" id="MDT0635461.1"/>
    </source>
</evidence>
<dbReference type="PROSITE" id="PS51257">
    <property type="entry name" value="PROKAR_LIPOPROTEIN"/>
    <property type="match status" value="1"/>
</dbReference>
<dbReference type="EC" id="1.1.5.-" evidence="3"/>
<gene>
    <name evidence="3" type="ORF">RM532_10910</name>
</gene>
<dbReference type="InterPro" id="IPR011041">
    <property type="entry name" value="Quinoprot_gluc/sorb_DH_b-prop"/>
</dbReference>
<accession>A0ABU3C1M8</accession>
<organism evidence="3 4">
    <name type="scientific">Spectribacter hydrogenoxidans</name>
    <dbReference type="NCBI Taxonomy" id="3075608"/>
    <lineage>
        <taxon>Bacteria</taxon>
        <taxon>Pseudomonadati</taxon>
        <taxon>Pseudomonadota</taxon>
        <taxon>Gammaproteobacteria</taxon>
        <taxon>Salinisphaerales</taxon>
        <taxon>Salinisphaeraceae</taxon>
        <taxon>Spectribacter</taxon>
    </lineage>
</organism>
<evidence type="ECO:0000313" key="4">
    <source>
        <dbReference type="Proteomes" id="UP001251857"/>
    </source>
</evidence>